<dbReference type="Proteomes" id="UP000004986">
    <property type="component" value="Unassembled WGS sequence"/>
</dbReference>
<accession>F3GQD7</accession>
<name>F3GQD7_PSESJ</name>
<dbReference type="EC" id="2.1.1.13" evidence="3"/>
<dbReference type="EMBL" id="AEAI01004081">
    <property type="protein sequence ID" value="EGH49290.1"/>
    <property type="molecule type" value="Genomic_DNA"/>
</dbReference>
<evidence type="ECO:0000313" key="3">
    <source>
        <dbReference type="EMBL" id="EGH49290.1"/>
    </source>
</evidence>
<evidence type="ECO:0000256" key="1">
    <source>
        <dbReference type="PROSITE-ProRule" id="PRU00346"/>
    </source>
</evidence>
<protein>
    <submittedName>
        <fullName evidence="3">B12-dependent methionine synthase</fullName>
        <ecNumber evidence="3">2.1.1.13</ecNumber>
    </submittedName>
</protein>
<dbReference type="GO" id="GO:0008705">
    <property type="term" value="F:methionine synthase activity"/>
    <property type="evidence" value="ECO:0007669"/>
    <property type="project" value="UniProtKB-EC"/>
</dbReference>
<dbReference type="InterPro" id="IPR037010">
    <property type="entry name" value="VitB12-dep_Met_synth_activ_sf"/>
</dbReference>
<evidence type="ECO:0000313" key="4">
    <source>
        <dbReference type="Proteomes" id="UP000004986"/>
    </source>
</evidence>
<feature type="domain" description="AdoMet activation" evidence="2">
    <location>
        <begin position="1"/>
        <end position="52"/>
    </location>
</feature>
<reference evidence="3 4" key="1">
    <citation type="journal article" date="2011" name="PLoS Pathog.">
        <title>Dynamic evolution of pathogenicity revealed by sequencing and comparative genomics of 19 Pseudomonas syringae isolates.</title>
        <authorList>
            <person name="Baltrus D.A."/>
            <person name="Nishimura M.T."/>
            <person name="Romanchuk A."/>
            <person name="Chang J.H."/>
            <person name="Mukhtar M.S."/>
            <person name="Cherkis K."/>
            <person name="Roach J."/>
            <person name="Grant S.R."/>
            <person name="Jones C.D."/>
            <person name="Dangl J.L."/>
        </authorList>
    </citation>
    <scope>NUCLEOTIDE SEQUENCE [LARGE SCALE GENOMIC DNA]</scope>
    <source>
        <strain evidence="3 4">1704B</strain>
    </source>
</reference>
<dbReference type="GO" id="GO:0032259">
    <property type="term" value="P:methylation"/>
    <property type="evidence" value="ECO:0007669"/>
    <property type="project" value="UniProtKB-KW"/>
</dbReference>
<proteinExistence type="predicted"/>
<dbReference type="Gene3D" id="3.10.196.10">
    <property type="entry name" value="Vitamin B12-dependent methionine synthase, activation domain"/>
    <property type="match status" value="1"/>
</dbReference>
<dbReference type="Pfam" id="PF02965">
    <property type="entry name" value="Met_synt_B12"/>
    <property type="match status" value="1"/>
</dbReference>
<keyword evidence="4" id="KW-1185">Reference proteome</keyword>
<dbReference type="InterPro" id="IPR004223">
    <property type="entry name" value="VitB12-dep_Met_synth_activ_dom"/>
</dbReference>
<dbReference type="PROSITE" id="PS50974">
    <property type="entry name" value="ADOMET_ACTIVATION"/>
    <property type="match status" value="1"/>
</dbReference>
<organism evidence="3 4">
    <name type="scientific">Pseudomonas syringae pv. pisi str. 1704B</name>
    <dbReference type="NCBI Taxonomy" id="629263"/>
    <lineage>
        <taxon>Bacteria</taxon>
        <taxon>Pseudomonadati</taxon>
        <taxon>Pseudomonadota</taxon>
        <taxon>Gammaproteobacteria</taxon>
        <taxon>Pseudomonadales</taxon>
        <taxon>Pseudomonadaceae</taxon>
        <taxon>Pseudomonas</taxon>
        <taxon>Pseudomonas syringae</taxon>
    </lineage>
</organism>
<keyword evidence="1 3" id="KW-0489">Methyltransferase</keyword>
<gene>
    <name evidence="3" type="primary">metH</name>
    <name evidence="3" type="ORF">PSYPI_45778</name>
</gene>
<comment type="caution">
    <text evidence="3">The sequence shown here is derived from an EMBL/GenBank/DDBJ whole genome shotgun (WGS) entry which is preliminary data.</text>
</comment>
<keyword evidence="1 3" id="KW-0808">Transferase</keyword>
<feature type="non-terminal residue" evidence="3">
    <location>
        <position position="52"/>
    </location>
</feature>
<evidence type="ECO:0000259" key="2">
    <source>
        <dbReference type="PROSITE" id="PS50974"/>
    </source>
</evidence>
<sequence>GEALDNEALIKEQYMGIRPAPGYPACPDHTEKGTLFALLDPLPEGSAEHTAG</sequence>
<dbReference type="AlphaFoldDB" id="F3GQD7"/>
<feature type="non-terminal residue" evidence="3">
    <location>
        <position position="1"/>
    </location>
</feature>
<dbReference type="SUPFAM" id="SSF56507">
    <property type="entry name" value="Methionine synthase activation domain-like"/>
    <property type="match status" value="1"/>
</dbReference>
<dbReference type="HOGENOM" id="CLU_3092276_0_0_6"/>